<dbReference type="GO" id="GO:0006284">
    <property type="term" value="P:base-excision repair"/>
    <property type="evidence" value="ECO:0007669"/>
    <property type="project" value="InterPro"/>
</dbReference>
<dbReference type="Gene3D" id="3.20.190.10">
    <property type="entry name" value="MutM-like, N-terminal"/>
    <property type="match status" value="1"/>
</dbReference>
<dbReference type="InterPro" id="IPR015886">
    <property type="entry name" value="H2TH_FPG"/>
</dbReference>
<keyword evidence="8" id="KW-0511">Multifunctional enzyme</keyword>
<keyword evidence="4" id="KW-0378">Hydrolase</keyword>
<keyword evidence="7" id="KW-0456">Lyase</keyword>
<dbReference type="SUPFAM" id="SSF46946">
    <property type="entry name" value="S13-like H2TH domain"/>
    <property type="match status" value="1"/>
</dbReference>
<dbReference type="SUPFAM" id="SSF57716">
    <property type="entry name" value="Glucocorticoid receptor-like (DNA-binding domain)"/>
    <property type="match status" value="1"/>
</dbReference>
<dbReference type="GO" id="GO:0016829">
    <property type="term" value="F:lyase activity"/>
    <property type="evidence" value="ECO:0007669"/>
    <property type="project" value="UniProtKB-KW"/>
</dbReference>
<dbReference type="GO" id="GO:0008534">
    <property type="term" value="F:oxidized purine nucleobase lesion DNA N-glycosylase activity"/>
    <property type="evidence" value="ECO:0007669"/>
    <property type="project" value="UniProtKB-EC"/>
</dbReference>
<evidence type="ECO:0000259" key="10">
    <source>
        <dbReference type="PROSITE" id="PS51068"/>
    </source>
</evidence>
<keyword evidence="12" id="KW-1185">Reference proteome</keyword>
<sequence>MPELPEVELARSTIAEAALGRTIVDVDDADDWVCRPHVPGEVREALVGRRLTAAHRRGKTMWCDTSGDDGRGDDGPRLGLHLGMSGRIIVRTGDGGTVHGGDPVRGVDGTDEAVARPEWYRFTLVFEDGGSLRLFDKRRLGRVRLDPSLDDLGPDAGEIGAAEFRQRVGRGTAPLKARLLDQSALAGVGNLLADETLWQARQDPHRPAGDLSVDELTDLHRALRAATRAAIRHGGVHTGEVIGARKKGQHCPRCGADMATGQVGGRTTWWCTAEQQA</sequence>
<dbReference type="InterPro" id="IPR012319">
    <property type="entry name" value="FPG_cat"/>
</dbReference>
<dbReference type="SMART" id="SM01232">
    <property type="entry name" value="H2TH"/>
    <property type="match status" value="1"/>
</dbReference>
<dbReference type="Gene3D" id="1.10.8.50">
    <property type="match status" value="1"/>
</dbReference>
<keyword evidence="6" id="KW-0234">DNA repair</keyword>
<keyword evidence="5" id="KW-0238">DNA-binding</keyword>
<dbReference type="InterPro" id="IPR010979">
    <property type="entry name" value="Ribosomal_uS13-like_H2TH"/>
</dbReference>
<dbReference type="PROSITE" id="PS51068">
    <property type="entry name" value="FPG_CAT"/>
    <property type="match status" value="1"/>
</dbReference>
<dbReference type="Pfam" id="PF06831">
    <property type="entry name" value="H2TH"/>
    <property type="match status" value="1"/>
</dbReference>
<name>A0A849BPR9_9ACTN</name>
<comment type="catalytic activity">
    <reaction evidence="1">
        <text>Hydrolysis of DNA containing ring-opened 7-methylguanine residues, releasing 2,6-diamino-4-hydroxy-5-(N-methyl)formamidopyrimidine.</text>
        <dbReference type="EC" id="3.2.2.23"/>
    </reaction>
</comment>
<dbReference type="SMART" id="SM00898">
    <property type="entry name" value="Fapy_DNA_glyco"/>
    <property type="match status" value="1"/>
</dbReference>
<keyword evidence="3" id="KW-0227">DNA damage</keyword>
<evidence type="ECO:0000256" key="4">
    <source>
        <dbReference type="ARBA" id="ARBA00022801"/>
    </source>
</evidence>
<evidence type="ECO:0000256" key="5">
    <source>
        <dbReference type="ARBA" id="ARBA00023125"/>
    </source>
</evidence>
<dbReference type="AlphaFoldDB" id="A0A849BPR9"/>
<evidence type="ECO:0000313" key="11">
    <source>
        <dbReference type="EMBL" id="NNH22554.1"/>
    </source>
</evidence>
<accession>A0A849BPR9</accession>
<dbReference type="RefSeq" id="WP_171202398.1">
    <property type="nucleotide sequence ID" value="NZ_BAAANP010000002.1"/>
</dbReference>
<comment type="similarity">
    <text evidence="2">Belongs to the FPG family.</text>
</comment>
<dbReference type="GO" id="GO:0003684">
    <property type="term" value="F:damaged DNA binding"/>
    <property type="evidence" value="ECO:0007669"/>
    <property type="project" value="InterPro"/>
</dbReference>
<dbReference type="PANTHER" id="PTHR22993">
    <property type="entry name" value="FORMAMIDOPYRIMIDINE-DNA GLYCOSYLASE"/>
    <property type="match status" value="1"/>
</dbReference>
<dbReference type="Proteomes" id="UP000555552">
    <property type="component" value="Unassembled WGS sequence"/>
</dbReference>
<organism evidence="11 12">
    <name type="scientific">Pseudokineococcus marinus</name>
    <dbReference type="NCBI Taxonomy" id="351215"/>
    <lineage>
        <taxon>Bacteria</taxon>
        <taxon>Bacillati</taxon>
        <taxon>Actinomycetota</taxon>
        <taxon>Actinomycetes</taxon>
        <taxon>Kineosporiales</taxon>
        <taxon>Kineosporiaceae</taxon>
        <taxon>Pseudokineococcus</taxon>
    </lineage>
</organism>
<dbReference type="Pfam" id="PF01149">
    <property type="entry name" value="Fapy_DNA_glyco"/>
    <property type="match status" value="1"/>
</dbReference>
<evidence type="ECO:0000256" key="8">
    <source>
        <dbReference type="ARBA" id="ARBA00023268"/>
    </source>
</evidence>
<evidence type="ECO:0000256" key="9">
    <source>
        <dbReference type="ARBA" id="ARBA00023295"/>
    </source>
</evidence>
<protein>
    <submittedName>
        <fullName evidence="11">Formamidopyrimidine-DNA glycosylase</fullName>
    </submittedName>
</protein>
<proteinExistence type="inferred from homology"/>
<evidence type="ECO:0000313" key="12">
    <source>
        <dbReference type="Proteomes" id="UP000555552"/>
    </source>
</evidence>
<dbReference type="GO" id="GO:0008270">
    <property type="term" value="F:zinc ion binding"/>
    <property type="evidence" value="ECO:0007669"/>
    <property type="project" value="InterPro"/>
</dbReference>
<dbReference type="GO" id="GO:0003906">
    <property type="term" value="F:DNA-(apurinic or apyrimidinic site) endonuclease activity"/>
    <property type="evidence" value="ECO:0007669"/>
    <property type="project" value="InterPro"/>
</dbReference>
<reference evidence="11 12" key="1">
    <citation type="submission" date="2020-05" db="EMBL/GenBank/DDBJ databases">
        <title>MicrobeNet Type strains.</title>
        <authorList>
            <person name="Nicholson A.C."/>
        </authorList>
    </citation>
    <scope>NUCLEOTIDE SEQUENCE [LARGE SCALE GENOMIC DNA]</scope>
    <source>
        <strain evidence="11 12">JCM 14547</strain>
    </source>
</reference>
<dbReference type="PANTHER" id="PTHR22993:SF9">
    <property type="entry name" value="FORMAMIDOPYRIMIDINE-DNA GLYCOSYLASE"/>
    <property type="match status" value="1"/>
</dbReference>
<dbReference type="EMBL" id="JABEMA010000049">
    <property type="protein sequence ID" value="NNH22554.1"/>
    <property type="molecule type" value="Genomic_DNA"/>
</dbReference>
<evidence type="ECO:0000256" key="1">
    <source>
        <dbReference type="ARBA" id="ARBA00001668"/>
    </source>
</evidence>
<evidence type="ECO:0000256" key="6">
    <source>
        <dbReference type="ARBA" id="ARBA00023204"/>
    </source>
</evidence>
<gene>
    <name evidence="11" type="ORF">HLB09_05495</name>
</gene>
<comment type="caution">
    <text evidence="11">The sequence shown here is derived from an EMBL/GenBank/DDBJ whole genome shotgun (WGS) entry which is preliminary data.</text>
</comment>
<evidence type="ECO:0000256" key="2">
    <source>
        <dbReference type="ARBA" id="ARBA00009409"/>
    </source>
</evidence>
<evidence type="ECO:0000256" key="7">
    <source>
        <dbReference type="ARBA" id="ARBA00023239"/>
    </source>
</evidence>
<keyword evidence="9" id="KW-0326">Glycosidase</keyword>
<evidence type="ECO:0000256" key="3">
    <source>
        <dbReference type="ARBA" id="ARBA00022763"/>
    </source>
</evidence>
<dbReference type="SUPFAM" id="SSF81624">
    <property type="entry name" value="N-terminal domain of MutM-like DNA repair proteins"/>
    <property type="match status" value="1"/>
</dbReference>
<dbReference type="InterPro" id="IPR035937">
    <property type="entry name" value="FPG_N"/>
</dbReference>
<feature type="domain" description="Formamidopyrimidine-DNA glycosylase catalytic" evidence="10">
    <location>
        <begin position="2"/>
        <end position="141"/>
    </location>
</feature>